<dbReference type="Proteomes" id="UP000053617">
    <property type="component" value="Unassembled WGS sequence"/>
</dbReference>
<feature type="repeat" description="WD" evidence="2">
    <location>
        <begin position="619"/>
        <end position="642"/>
    </location>
</feature>
<gene>
    <name evidence="5" type="ORF">Z518_10785</name>
</gene>
<dbReference type="RefSeq" id="XP_013267070.1">
    <property type="nucleotide sequence ID" value="XM_013411616.1"/>
</dbReference>
<dbReference type="SMART" id="SM00320">
    <property type="entry name" value="WD40"/>
    <property type="match status" value="2"/>
</dbReference>
<evidence type="ECO:0000313" key="6">
    <source>
        <dbReference type="Proteomes" id="UP000053617"/>
    </source>
</evidence>
<dbReference type="SUPFAM" id="SSF50978">
    <property type="entry name" value="WD40 repeat-like"/>
    <property type="match status" value="1"/>
</dbReference>
<dbReference type="PROSITE" id="PS50082">
    <property type="entry name" value="WD_REPEATS_2"/>
    <property type="match status" value="2"/>
</dbReference>
<evidence type="ECO:0000256" key="3">
    <source>
        <dbReference type="SAM" id="MobiDB-lite"/>
    </source>
</evidence>
<proteinExistence type="predicted"/>
<evidence type="ECO:0000313" key="5">
    <source>
        <dbReference type="EMBL" id="KIW99857.1"/>
    </source>
</evidence>
<keyword evidence="1" id="KW-0677">Repeat</keyword>
<keyword evidence="2" id="KW-0853">WD repeat</keyword>
<feature type="domain" description="Nephrocystin 3-like N-terminal" evidence="4">
    <location>
        <begin position="25"/>
        <end position="159"/>
    </location>
</feature>
<dbReference type="PROSITE" id="PS50294">
    <property type="entry name" value="WD_REPEATS_REGION"/>
    <property type="match status" value="1"/>
</dbReference>
<feature type="repeat" description="WD" evidence="2">
    <location>
        <begin position="546"/>
        <end position="587"/>
    </location>
</feature>
<name>A0A0D2GNA2_9EURO</name>
<evidence type="ECO:0000259" key="4">
    <source>
        <dbReference type="Pfam" id="PF24883"/>
    </source>
</evidence>
<dbReference type="GeneID" id="25298856"/>
<dbReference type="InterPro" id="IPR056884">
    <property type="entry name" value="NPHP3-like_N"/>
</dbReference>
<dbReference type="InterPro" id="IPR015943">
    <property type="entry name" value="WD40/YVTN_repeat-like_dom_sf"/>
</dbReference>
<accession>A0A0D2GNA2</accession>
<protein>
    <recommendedName>
        <fullName evidence="4">Nephrocystin 3-like N-terminal domain-containing protein</fullName>
    </recommendedName>
</protein>
<dbReference type="HOGENOM" id="CLU_000288_6_16_1"/>
<feature type="region of interest" description="Disordered" evidence="3">
    <location>
        <begin position="636"/>
        <end position="670"/>
    </location>
</feature>
<dbReference type="OrthoDB" id="4158009at2759"/>
<dbReference type="PANTHER" id="PTHR10039:SF14">
    <property type="entry name" value="NACHT DOMAIN-CONTAINING PROTEIN"/>
    <property type="match status" value="1"/>
</dbReference>
<evidence type="ECO:0000256" key="2">
    <source>
        <dbReference type="PROSITE-ProRule" id="PRU00221"/>
    </source>
</evidence>
<dbReference type="Gene3D" id="2.130.10.10">
    <property type="entry name" value="YVTN repeat-like/Quinoprotein amine dehydrogenase"/>
    <property type="match status" value="2"/>
</dbReference>
<dbReference type="VEuPathDB" id="FungiDB:Z518_10785"/>
<dbReference type="InterPro" id="IPR036322">
    <property type="entry name" value="WD40_repeat_dom_sf"/>
</dbReference>
<dbReference type="InterPro" id="IPR001680">
    <property type="entry name" value="WD40_rpt"/>
</dbReference>
<evidence type="ECO:0000256" key="1">
    <source>
        <dbReference type="ARBA" id="ARBA00022737"/>
    </source>
</evidence>
<dbReference type="AlphaFoldDB" id="A0A0D2GNA2"/>
<keyword evidence="6" id="KW-1185">Reference proteome</keyword>
<dbReference type="STRING" id="1442369.A0A0D2GNA2"/>
<dbReference type="Pfam" id="PF00400">
    <property type="entry name" value="WD40"/>
    <property type="match status" value="3"/>
</dbReference>
<dbReference type="EMBL" id="KN847484">
    <property type="protein sequence ID" value="KIW99857.1"/>
    <property type="molecule type" value="Genomic_DNA"/>
</dbReference>
<dbReference type="Pfam" id="PF24883">
    <property type="entry name" value="NPHP3_N"/>
    <property type="match status" value="1"/>
</dbReference>
<sequence length="670" mass="74948">MTLYSKDGETATQVNFPGLKETREKGKTMLMIALVRGLVKGSPQNPRTVACFFCQNTDPRRNTAASILRGLIWMLAMGSAQLASIFHAMYQSKSNQLNGPNAIYALFSTLSAMLADCSRAFILIDALNECSSGTEREQLLDLIVAHAKSSKTKWLLSSRHDANIKQILMHEGQMLSLELNERHISKAVRAFIEQKTSELAKRNSYSLELTEKVKKELIAKPDSTVLWAALACKRLLKVPPRRALSTLQSIPPDLRDLCAQMLDQVFQINDEEDRHHCLRILRSVSLTFRPLSMEELITTTGLPLELLDSGLSNLIEFCGSFITVRKGIIYFVHQSARDYLLSDGAEGLFPTGFQEEHGIIVDRSLDAMSKTLRKDLCILRYAGASRRSASIDNRLRAIGYVRSFWVAHLMQYLGDISIDGPKYQDYFLDQGRVHKFLLKHLHWFEALGLIGEIDKGIMGLYSLEKKLAELPFENVLHHKRFVHDAMRAFRQCRAAVEKAPLQVYYSALIFSPEKSLVRQTFKQELGQWVSSFPRLSDNWGPCLQTLESHGGEIISVAFSPDGQLLASSSDDGSVWLWDAWTGKCLQKLEGHRGSVNSVTFLTGSTWPRALMTGVCLLTLDGHRDWVSSVTFSPDGQQLASGSHGPHRAALGCHDGGVPPDARGPWRPSLF</sequence>
<organism evidence="5 6">
    <name type="scientific">Rhinocladiella mackenziei CBS 650.93</name>
    <dbReference type="NCBI Taxonomy" id="1442369"/>
    <lineage>
        <taxon>Eukaryota</taxon>
        <taxon>Fungi</taxon>
        <taxon>Dikarya</taxon>
        <taxon>Ascomycota</taxon>
        <taxon>Pezizomycotina</taxon>
        <taxon>Eurotiomycetes</taxon>
        <taxon>Chaetothyriomycetidae</taxon>
        <taxon>Chaetothyriales</taxon>
        <taxon>Herpotrichiellaceae</taxon>
        <taxon>Rhinocladiella</taxon>
    </lineage>
</organism>
<dbReference type="PANTHER" id="PTHR10039">
    <property type="entry name" value="AMELOGENIN"/>
    <property type="match status" value="1"/>
</dbReference>
<reference evidence="5 6" key="1">
    <citation type="submission" date="2015-01" db="EMBL/GenBank/DDBJ databases">
        <title>The Genome Sequence of Rhinocladiella mackenzie CBS 650.93.</title>
        <authorList>
            <consortium name="The Broad Institute Genomics Platform"/>
            <person name="Cuomo C."/>
            <person name="de Hoog S."/>
            <person name="Gorbushina A."/>
            <person name="Stielow B."/>
            <person name="Teixiera M."/>
            <person name="Abouelleil A."/>
            <person name="Chapman S.B."/>
            <person name="Priest M."/>
            <person name="Young S.K."/>
            <person name="Wortman J."/>
            <person name="Nusbaum C."/>
            <person name="Birren B."/>
        </authorList>
    </citation>
    <scope>NUCLEOTIDE SEQUENCE [LARGE SCALE GENOMIC DNA]</scope>
    <source>
        <strain evidence="5 6">CBS 650.93</strain>
    </source>
</reference>